<feature type="domain" description="DNA primase/helicase Gp4 N-terminal Bacteriophage T7-like" evidence="1">
    <location>
        <begin position="31"/>
        <end position="67"/>
    </location>
</feature>
<dbReference type="Pfam" id="PF13362">
    <property type="entry name" value="Toprim_3"/>
    <property type="match status" value="1"/>
</dbReference>
<accession>A0AA48GNC4</accession>
<keyword evidence="3" id="KW-1185">Reference proteome</keyword>
<reference evidence="2" key="1">
    <citation type="journal article" date="2023" name="Int. J. Syst. Evol. Microbiol.">
        <title>Mesoterricola silvestris gen. nov., sp. nov., Mesoterricola sediminis sp. nov., Geothrix oryzae sp. nov., Geothrix edaphica sp. nov., Geothrix rubra sp. nov., and Geothrix limicola sp. nov., six novel members of Acidobacteriota isolated from soils.</title>
        <authorList>
            <person name="Itoh H."/>
            <person name="Sugisawa Y."/>
            <person name="Mise K."/>
            <person name="Xu Z."/>
            <person name="Kuniyasu M."/>
            <person name="Ushijima N."/>
            <person name="Kawano K."/>
            <person name="Kobayashi E."/>
            <person name="Shiratori Y."/>
            <person name="Masuda Y."/>
            <person name="Senoo K."/>
        </authorList>
    </citation>
    <scope>NUCLEOTIDE SEQUENCE</scope>
    <source>
        <strain evidence="2">W786</strain>
    </source>
</reference>
<sequence>MSALPKTREAAQGHWMHILTHFGVSDRFLVDKHGPCPMCGGKDRYRWDNKDGSGSYFCSSCGSGDGFALLAAYRQWDISRALAEVEKLIGWGPLRQDVVRQERTDEQKRDALRRVWRGGKYVTPDTPAGIYLASRCGDLAGLTEDLRAHPGIQHSAEDRTVYPALLALMRYPNGKTASIHRTYLTEGGKKAPVEPVRKIMPGFPLEGSSVRLGPVAERMGIAEGIETAISAGHMDGLTVWAGISANGLASWVPPEGARSIVVYGDNDPNYTGQSAAYALARRLCLQLHLDVEVRIPPDAATDWNDVWAQQALGRVG</sequence>
<name>A0AA48GNC4_9BACT</name>
<dbReference type="GO" id="GO:0008270">
    <property type="term" value="F:zinc ion binding"/>
    <property type="evidence" value="ECO:0007669"/>
    <property type="project" value="InterPro"/>
</dbReference>
<dbReference type="InterPro" id="IPR034154">
    <property type="entry name" value="TOPRIM_DnaG/twinkle"/>
</dbReference>
<proteinExistence type="predicted"/>
<dbReference type="Proteomes" id="UP001228113">
    <property type="component" value="Chromosome"/>
</dbReference>
<dbReference type="SMART" id="SM00778">
    <property type="entry name" value="Prim_Zn_Ribbon"/>
    <property type="match status" value="1"/>
</dbReference>
<dbReference type="KEGG" id="msea:METESE_12290"/>
<dbReference type="RefSeq" id="WP_316411305.1">
    <property type="nucleotide sequence ID" value="NZ_AP027081.1"/>
</dbReference>
<evidence type="ECO:0000313" key="2">
    <source>
        <dbReference type="EMBL" id="BDU76271.1"/>
    </source>
</evidence>
<organism evidence="2 3">
    <name type="scientific">Mesoterricola sediminis</name>
    <dbReference type="NCBI Taxonomy" id="2927980"/>
    <lineage>
        <taxon>Bacteria</taxon>
        <taxon>Pseudomonadati</taxon>
        <taxon>Acidobacteriota</taxon>
        <taxon>Holophagae</taxon>
        <taxon>Holophagales</taxon>
        <taxon>Holophagaceae</taxon>
        <taxon>Mesoterricola</taxon>
    </lineage>
</organism>
<dbReference type="Pfam" id="PF08273">
    <property type="entry name" value="Zn_Ribbon_Prim"/>
    <property type="match status" value="1"/>
</dbReference>
<evidence type="ECO:0000259" key="1">
    <source>
        <dbReference type="SMART" id="SM00778"/>
    </source>
</evidence>
<dbReference type="InterPro" id="IPR055570">
    <property type="entry name" value="DUF7146"/>
</dbReference>
<dbReference type="InterPro" id="IPR006171">
    <property type="entry name" value="TOPRIM_dom"/>
</dbReference>
<dbReference type="CDD" id="cd01029">
    <property type="entry name" value="TOPRIM_primases"/>
    <property type="match status" value="1"/>
</dbReference>
<dbReference type="GO" id="GO:0004386">
    <property type="term" value="F:helicase activity"/>
    <property type="evidence" value="ECO:0007669"/>
    <property type="project" value="InterPro"/>
</dbReference>
<dbReference type="SUPFAM" id="SSF57783">
    <property type="entry name" value="Zinc beta-ribbon"/>
    <property type="match status" value="1"/>
</dbReference>
<dbReference type="EMBL" id="AP027081">
    <property type="protein sequence ID" value="BDU76271.1"/>
    <property type="molecule type" value="Genomic_DNA"/>
</dbReference>
<dbReference type="InterPro" id="IPR013237">
    <property type="entry name" value="Phage_T7_Gp4_N"/>
</dbReference>
<dbReference type="AlphaFoldDB" id="A0AA48GNC4"/>
<protein>
    <submittedName>
        <fullName evidence="2">DNA primase</fullName>
    </submittedName>
</protein>
<dbReference type="Pfam" id="PF23639">
    <property type="entry name" value="DUF7146"/>
    <property type="match status" value="1"/>
</dbReference>
<gene>
    <name evidence="2" type="ORF">METESE_12290</name>
</gene>
<evidence type="ECO:0000313" key="3">
    <source>
        <dbReference type="Proteomes" id="UP001228113"/>
    </source>
</evidence>